<dbReference type="Pfam" id="PF00534">
    <property type="entry name" value="Glycos_transf_1"/>
    <property type="match status" value="1"/>
</dbReference>
<sequence>MKVAIICTEKRPVPAVQGGAVETLVDLLIQDNERQPMAELDVYSIDDPCAREQSTSINHTRFFYINKDDPFHYARHMMNRVSNTCRLSMYSHVFLSRTIRALERRSYDWIIVENRPKFIKSLRRHLGSKTCIALHLHNDTLNKEYYEACSIIHMCDRVLSVSSYINNRVQTAASEQDKWKARVLYNRIDTALFKPSFDHRFSNRIREQCGIPENRPVVLYYGRLNLEKGVLELIKAFARARQVTPSLYLVLLGSFPYKKDQKKIQPTLDLLPADSYSLMDYINHSELPAYLSIADMVALPSLCHEAFGLTIAESMILGKAVITTNAGAIPELIGTGTGLVVRTGSNIDARLTDALLRCATRPELRHRLGASARKTALYRFRSDGYLKELLEKLN</sequence>
<keyword evidence="2" id="KW-0808">Transferase</keyword>
<accession>A0ABW5S3P1</accession>
<dbReference type="GO" id="GO:0016757">
    <property type="term" value="F:glycosyltransferase activity"/>
    <property type="evidence" value="ECO:0007669"/>
    <property type="project" value="UniProtKB-KW"/>
</dbReference>
<keyword evidence="3" id="KW-1185">Reference proteome</keyword>
<keyword evidence="2" id="KW-0328">Glycosyltransferase</keyword>
<protein>
    <submittedName>
        <fullName evidence="2">Glycosyltransferase family 4 protein</fullName>
        <ecNumber evidence="2">2.4.-.-</ecNumber>
    </submittedName>
</protein>
<dbReference type="SUPFAM" id="SSF53756">
    <property type="entry name" value="UDP-Glycosyltransferase/glycogen phosphorylase"/>
    <property type="match status" value="1"/>
</dbReference>
<dbReference type="RefSeq" id="WP_253064083.1">
    <property type="nucleotide sequence ID" value="NZ_JAMXWM010000027.1"/>
</dbReference>
<dbReference type="InterPro" id="IPR001296">
    <property type="entry name" value="Glyco_trans_1"/>
</dbReference>
<evidence type="ECO:0000259" key="1">
    <source>
        <dbReference type="Pfam" id="PF00534"/>
    </source>
</evidence>
<evidence type="ECO:0000313" key="2">
    <source>
        <dbReference type="EMBL" id="MFD2694421.1"/>
    </source>
</evidence>
<dbReference type="PANTHER" id="PTHR45947:SF3">
    <property type="entry name" value="SULFOQUINOVOSYL TRANSFERASE SQD2"/>
    <property type="match status" value="1"/>
</dbReference>
<name>A0ABW5S3P1_9BACL</name>
<gene>
    <name evidence="2" type="ORF">ACFSUE_12405</name>
</gene>
<dbReference type="EMBL" id="JBHUMQ010000026">
    <property type="protein sequence ID" value="MFD2694421.1"/>
    <property type="molecule type" value="Genomic_DNA"/>
</dbReference>
<dbReference type="InterPro" id="IPR050194">
    <property type="entry name" value="Glycosyltransferase_grp1"/>
</dbReference>
<proteinExistence type="predicted"/>
<dbReference type="PANTHER" id="PTHR45947">
    <property type="entry name" value="SULFOQUINOVOSYL TRANSFERASE SQD2"/>
    <property type="match status" value="1"/>
</dbReference>
<evidence type="ECO:0000313" key="3">
    <source>
        <dbReference type="Proteomes" id="UP001597399"/>
    </source>
</evidence>
<dbReference type="EC" id="2.4.-.-" evidence="2"/>
<dbReference type="CDD" id="cd03801">
    <property type="entry name" value="GT4_PimA-like"/>
    <property type="match status" value="1"/>
</dbReference>
<comment type="caution">
    <text evidence="2">The sequence shown here is derived from an EMBL/GenBank/DDBJ whole genome shotgun (WGS) entry which is preliminary data.</text>
</comment>
<organism evidence="2 3">
    <name type="scientific">Sporolactobacillus shoreicorticis</name>
    <dbReference type="NCBI Taxonomy" id="1923877"/>
    <lineage>
        <taxon>Bacteria</taxon>
        <taxon>Bacillati</taxon>
        <taxon>Bacillota</taxon>
        <taxon>Bacilli</taxon>
        <taxon>Bacillales</taxon>
        <taxon>Sporolactobacillaceae</taxon>
        <taxon>Sporolactobacillus</taxon>
    </lineage>
</organism>
<dbReference type="Gene3D" id="3.40.50.2000">
    <property type="entry name" value="Glycogen Phosphorylase B"/>
    <property type="match status" value="2"/>
</dbReference>
<dbReference type="Proteomes" id="UP001597399">
    <property type="component" value="Unassembled WGS sequence"/>
</dbReference>
<feature type="domain" description="Glycosyl transferase family 1" evidence="1">
    <location>
        <begin position="203"/>
        <end position="374"/>
    </location>
</feature>
<reference evidence="3" key="1">
    <citation type="journal article" date="2019" name="Int. J. Syst. Evol. Microbiol.">
        <title>The Global Catalogue of Microorganisms (GCM) 10K type strain sequencing project: providing services to taxonomists for standard genome sequencing and annotation.</title>
        <authorList>
            <consortium name="The Broad Institute Genomics Platform"/>
            <consortium name="The Broad Institute Genome Sequencing Center for Infectious Disease"/>
            <person name="Wu L."/>
            <person name="Ma J."/>
        </authorList>
    </citation>
    <scope>NUCLEOTIDE SEQUENCE [LARGE SCALE GENOMIC DNA]</scope>
    <source>
        <strain evidence="3">TISTR 2466</strain>
    </source>
</reference>